<dbReference type="EMBL" id="JAGGKC010000007">
    <property type="protein sequence ID" value="MBP1918652.1"/>
    <property type="molecule type" value="Genomic_DNA"/>
</dbReference>
<reference evidence="3 4" key="1">
    <citation type="submission" date="2021-03" db="EMBL/GenBank/DDBJ databases">
        <title>Genomic Encyclopedia of Type Strains, Phase IV (KMG-IV): sequencing the most valuable type-strain genomes for metagenomic binning, comparative biology and taxonomic classification.</title>
        <authorList>
            <person name="Goeker M."/>
        </authorList>
    </citation>
    <scope>NUCLEOTIDE SEQUENCE [LARGE SCALE GENOMIC DNA]</scope>
    <source>
        <strain evidence="3 4">DSM 6139</strain>
    </source>
</reference>
<gene>
    <name evidence="3" type="ORF">J2Z34_001129</name>
</gene>
<evidence type="ECO:0000313" key="4">
    <source>
        <dbReference type="Proteomes" id="UP001519271"/>
    </source>
</evidence>
<accession>A0ABS4G284</accession>
<dbReference type="Pfam" id="PF01969">
    <property type="entry name" value="Ni_insertion"/>
    <property type="match status" value="1"/>
</dbReference>
<keyword evidence="4" id="KW-1185">Reference proteome</keyword>
<evidence type="ECO:0000256" key="1">
    <source>
        <dbReference type="ARBA" id="ARBA00022596"/>
    </source>
</evidence>
<evidence type="ECO:0000313" key="3">
    <source>
        <dbReference type="EMBL" id="MBP1918652.1"/>
    </source>
</evidence>
<dbReference type="Gene3D" id="3.10.20.300">
    <property type="entry name" value="mk0293 like domain"/>
    <property type="match status" value="1"/>
</dbReference>
<dbReference type="InterPro" id="IPR002822">
    <property type="entry name" value="Ni_insertion"/>
</dbReference>
<dbReference type="Proteomes" id="UP001519271">
    <property type="component" value="Unassembled WGS sequence"/>
</dbReference>
<comment type="caution">
    <text evidence="3">The sequence shown here is derived from an EMBL/GenBank/DDBJ whole genome shotgun (WGS) entry which is preliminary data.</text>
</comment>
<keyword evidence="1" id="KW-0533">Nickel</keyword>
<dbReference type="PANTHER" id="PTHR36566">
    <property type="entry name" value="NICKEL INSERTION PROTEIN-RELATED"/>
    <property type="match status" value="1"/>
</dbReference>
<keyword evidence="2" id="KW-0456">Lyase</keyword>
<evidence type="ECO:0000256" key="2">
    <source>
        <dbReference type="ARBA" id="ARBA00023239"/>
    </source>
</evidence>
<dbReference type="Gene3D" id="3.30.70.1380">
    <property type="entry name" value="Transcriptional regulatory protein pf0864 domain like"/>
    <property type="match status" value="1"/>
</dbReference>
<organism evidence="3 4">
    <name type="scientific">Youngiibacter multivorans</name>
    <dbReference type="NCBI Taxonomy" id="937251"/>
    <lineage>
        <taxon>Bacteria</taxon>
        <taxon>Bacillati</taxon>
        <taxon>Bacillota</taxon>
        <taxon>Clostridia</taxon>
        <taxon>Eubacteriales</taxon>
        <taxon>Clostridiaceae</taxon>
        <taxon>Youngiibacter</taxon>
    </lineage>
</organism>
<protein>
    <submittedName>
        <fullName evidence="3">Uncharacterized protein (DUF111 family)</fullName>
    </submittedName>
</protein>
<dbReference type="RefSeq" id="WP_209458881.1">
    <property type="nucleotide sequence ID" value="NZ_JAGGKC010000007.1"/>
</dbReference>
<proteinExistence type="predicted"/>
<name>A0ABS4G284_9CLOT</name>
<sequence>MGKKTLYIECNSGIDERMLIASLLNLGISEDLLKPVIDSTGLEGLEIEVGKTSLNGSISHFFEISRESECEINNVNYRKMKANEIYDIINKTDISDYAKRISINAVNSILKAVTETCYSNIEGFDNDSIILDKDILTIIVAAFCVDQLSVDDVIISEIHEGIGTRTNKGNIVSIPSPQIARILINSQLSVKFVDVAEELLSLIGTSIISTLTQKQRTPRSCRILSQGIGSEKDESTKQMRAMVIEEDEPQVNNETWILETNIDDSTGESLAFTMEKLLESGARDVFFTPIFMKKNRPAFKLSVTCHGDSVKKMESVIFKNTTTIGIKKYRIEKTVLEYSIINVDTRFGSVRVKASSHEDMKYYSPEFEDIKAICNITGKGFKEISEVVEQAIYECFKFKN</sequence>
<dbReference type="PANTHER" id="PTHR36566:SF1">
    <property type="entry name" value="PYRIDINIUM-3,5-BISTHIOCARBOXYLIC ACID MONONUCLEOTIDE NICKEL INSERTION PROTEIN"/>
    <property type="match status" value="1"/>
</dbReference>